<dbReference type="Proteomes" id="UP001140217">
    <property type="component" value="Unassembled WGS sequence"/>
</dbReference>
<reference evidence="1" key="1">
    <citation type="submission" date="2022-07" db="EMBL/GenBank/DDBJ databases">
        <title>Phylogenomic reconstructions and comparative analyses of Kickxellomycotina fungi.</title>
        <authorList>
            <person name="Reynolds N.K."/>
            <person name="Stajich J.E."/>
            <person name="Barry K."/>
            <person name="Grigoriev I.V."/>
            <person name="Crous P."/>
            <person name="Smith M.E."/>
        </authorList>
    </citation>
    <scope>NUCLEOTIDE SEQUENCE</scope>
    <source>
        <strain evidence="1">NBRC 105414</strain>
    </source>
</reference>
<evidence type="ECO:0000313" key="2">
    <source>
        <dbReference type="Proteomes" id="UP001140217"/>
    </source>
</evidence>
<comment type="caution">
    <text evidence="1">The sequence shown here is derived from an EMBL/GenBank/DDBJ whole genome shotgun (WGS) entry which is preliminary data.</text>
</comment>
<accession>A0A9W8H2W3</accession>
<proteinExistence type="predicted"/>
<sequence length="119" mass="13762">MLLSSYLLPQQPRASGDPPWSYKRLIARCLPWFSSYSSEHVASNTHFLGSIVYKGKARAHFKCEEFTIYAIDSKLLIFKVDHYQPHRKAYVYTRPVVVRAMPTADGGFDLRVFHKDKPL</sequence>
<keyword evidence="2" id="KW-1185">Reference proteome</keyword>
<dbReference type="AlphaFoldDB" id="A0A9W8H2W3"/>
<dbReference type="EMBL" id="JANBUL010000313">
    <property type="protein sequence ID" value="KAJ2777094.1"/>
    <property type="molecule type" value="Genomic_DNA"/>
</dbReference>
<gene>
    <name evidence="1" type="ORF">H4R18_005332</name>
</gene>
<evidence type="ECO:0000313" key="1">
    <source>
        <dbReference type="EMBL" id="KAJ2777094.1"/>
    </source>
</evidence>
<protein>
    <submittedName>
        <fullName evidence="1">Uncharacterized protein</fullName>
    </submittedName>
</protein>
<organism evidence="1 2">
    <name type="scientific">Coemansia javaensis</name>
    <dbReference type="NCBI Taxonomy" id="2761396"/>
    <lineage>
        <taxon>Eukaryota</taxon>
        <taxon>Fungi</taxon>
        <taxon>Fungi incertae sedis</taxon>
        <taxon>Zoopagomycota</taxon>
        <taxon>Kickxellomycotina</taxon>
        <taxon>Kickxellomycetes</taxon>
        <taxon>Kickxellales</taxon>
        <taxon>Kickxellaceae</taxon>
        <taxon>Coemansia</taxon>
    </lineage>
</organism>
<name>A0A9W8H2W3_9FUNG</name>